<sequence length="81" mass="8742">MNRKAIAELLLNIRAVTINVEAPYHYRSGIISPIYCDNRLMISYPDERAAVVGGLVGIIESQNLKPDIIAGTATAAIPFAS</sequence>
<dbReference type="EMBL" id="UINC01107168">
    <property type="protein sequence ID" value="SVC72340.1"/>
    <property type="molecule type" value="Genomic_DNA"/>
</dbReference>
<protein>
    <recommendedName>
        <fullName evidence="2">Orotate phosphoribosyltransferase</fullName>
    </recommendedName>
</protein>
<gene>
    <name evidence="1" type="ORF">METZ01_LOCUS325194</name>
</gene>
<dbReference type="Gene3D" id="3.40.50.2020">
    <property type="match status" value="1"/>
</dbReference>
<evidence type="ECO:0008006" key="2">
    <source>
        <dbReference type="Google" id="ProtNLM"/>
    </source>
</evidence>
<dbReference type="InterPro" id="IPR029057">
    <property type="entry name" value="PRTase-like"/>
</dbReference>
<name>A0A382PHT7_9ZZZZ</name>
<proteinExistence type="predicted"/>
<evidence type="ECO:0000313" key="1">
    <source>
        <dbReference type="EMBL" id="SVC72340.1"/>
    </source>
</evidence>
<dbReference type="SUPFAM" id="SSF53271">
    <property type="entry name" value="PRTase-like"/>
    <property type="match status" value="1"/>
</dbReference>
<reference evidence="1" key="1">
    <citation type="submission" date="2018-05" db="EMBL/GenBank/DDBJ databases">
        <authorList>
            <person name="Lanie J.A."/>
            <person name="Ng W.-L."/>
            <person name="Kazmierczak K.M."/>
            <person name="Andrzejewski T.M."/>
            <person name="Davidsen T.M."/>
            <person name="Wayne K.J."/>
            <person name="Tettelin H."/>
            <person name="Glass J.I."/>
            <person name="Rusch D."/>
            <person name="Podicherti R."/>
            <person name="Tsui H.-C.T."/>
            <person name="Winkler M.E."/>
        </authorList>
    </citation>
    <scope>NUCLEOTIDE SEQUENCE</scope>
</reference>
<accession>A0A382PHT7</accession>
<organism evidence="1">
    <name type="scientific">marine metagenome</name>
    <dbReference type="NCBI Taxonomy" id="408172"/>
    <lineage>
        <taxon>unclassified sequences</taxon>
        <taxon>metagenomes</taxon>
        <taxon>ecological metagenomes</taxon>
    </lineage>
</organism>
<dbReference type="AlphaFoldDB" id="A0A382PHT7"/>